<sequence length="105" mass="12163">MQIKGNWSFIRLPNTNVPENCIICDFQICEKNTTPLSKQYIDILSGKIYCCKLQKEFYYRKKQTFHLPFSPLASNDVSAEVHGQGLGHGGDENRTRNNDEHREDQ</sequence>
<evidence type="ECO:0000256" key="1">
    <source>
        <dbReference type="SAM" id="MobiDB-lite"/>
    </source>
</evidence>
<organism evidence="2 3">
    <name type="scientific">Heterotrigona itama</name>
    <dbReference type="NCBI Taxonomy" id="395501"/>
    <lineage>
        <taxon>Eukaryota</taxon>
        <taxon>Metazoa</taxon>
        <taxon>Ecdysozoa</taxon>
        <taxon>Arthropoda</taxon>
        <taxon>Hexapoda</taxon>
        <taxon>Insecta</taxon>
        <taxon>Pterygota</taxon>
        <taxon>Neoptera</taxon>
        <taxon>Endopterygota</taxon>
        <taxon>Hymenoptera</taxon>
        <taxon>Apocrita</taxon>
        <taxon>Aculeata</taxon>
        <taxon>Apoidea</taxon>
        <taxon>Anthophila</taxon>
        <taxon>Apidae</taxon>
        <taxon>Heterotrigona</taxon>
    </lineage>
</organism>
<comment type="caution">
    <text evidence="2">The sequence shown here is derived from an EMBL/GenBank/DDBJ whole genome shotgun (WGS) entry which is preliminary data.</text>
</comment>
<keyword evidence="3" id="KW-1185">Reference proteome</keyword>
<dbReference type="AlphaFoldDB" id="A0A6V7H7E8"/>
<protein>
    <submittedName>
        <fullName evidence="2">Uncharacterized protein</fullName>
    </submittedName>
</protein>
<feature type="region of interest" description="Disordered" evidence="1">
    <location>
        <begin position="80"/>
        <end position="105"/>
    </location>
</feature>
<feature type="compositionally biased region" description="Basic and acidic residues" evidence="1">
    <location>
        <begin position="89"/>
        <end position="105"/>
    </location>
</feature>
<proteinExistence type="predicted"/>
<dbReference type="Proteomes" id="UP000752696">
    <property type="component" value="Unassembled WGS sequence"/>
</dbReference>
<name>A0A6V7H7E8_9HYME</name>
<reference evidence="2" key="1">
    <citation type="submission" date="2020-07" db="EMBL/GenBank/DDBJ databases">
        <authorList>
            <person name="Nazaruddin N."/>
        </authorList>
    </citation>
    <scope>NUCLEOTIDE SEQUENCE</scope>
</reference>
<gene>
    <name evidence="2" type="ORF">MHI_LOCUS462367</name>
</gene>
<evidence type="ECO:0000313" key="2">
    <source>
        <dbReference type="EMBL" id="CAD1474357.1"/>
    </source>
</evidence>
<evidence type="ECO:0000313" key="3">
    <source>
        <dbReference type="Proteomes" id="UP000752696"/>
    </source>
</evidence>
<dbReference type="EMBL" id="CAJDYZ010007511">
    <property type="protein sequence ID" value="CAD1474357.1"/>
    <property type="molecule type" value="Genomic_DNA"/>
</dbReference>
<accession>A0A6V7H7E8</accession>